<dbReference type="AlphaFoldDB" id="A0A5B0QD29"/>
<gene>
    <name evidence="1" type="ORF">PGT21_036754</name>
</gene>
<accession>A0A5B0QD29</accession>
<comment type="caution">
    <text evidence="1">The sequence shown here is derived from an EMBL/GenBank/DDBJ whole genome shotgun (WGS) entry which is preliminary data.</text>
</comment>
<keyword evidence="2" id="KW-1185">Reference proteome</keyword>
<protein>
    <submittedName>
        <fullName evidence="1">Uncharacterized protein</fullName>
    </submittedName>
</protein>
<name>A0A5B0QD29_PUCGR</name>
<dbReference type="Proteomes" id="UP000324748">
    <property type="component" value="Unassembled WGS sequence"/>
</dbReference>
<proteinExistence type="predicted"/>
<reference evidence="1 2" key="1">
    <citation type="submission" date="2019-05" db="EMBL/GenBank/DDBJ databases">
        <title>Emergence of the Ug99 lineage of the wheat stem rust pathogen through somatic hybridization.</title>
        <authorList>
            <person name="Li F."/>
            <person name="Upadhyaya N.M."/>
            <person name="Sperschneider J."/>
            <person name="Matny O."/>
            <person name="Nguyen-Phuc H."/>
            <person name="Mago R."/>
            <person name="Raley C."/>
            <person name="Miller M.E."/>
            <person name="Silverstein K.A.T."/>
            <person name="Henningsen E."/>
            <person name="Hirsch C.D."/>
            <person name="Visser B."/>
            <person name="Pretorius Z.A."/>
            <person name="Steffenson B.J."/>
            <person name="Schwessinger B."/>
            <person name="Dodds P.N."/>
            <person name="Figueroa M."/>
        </authorList>
    </citation>
    <scope>NUCLEOTIDE SEQUENCE [LARGE SCALE GENOMIC DNA]</scope>
    <source>
        <strain evidence="1">21-0</strain>
    </source>
</reference>
<dbReference type="EMBL" id="VSWC01000027">
    <property type="protein sequence ID" value="KAA1111118.1"/>
    <property type="molecule type" value="Genomic_DNA"/>
</dbReference>
<organism evidence="1 2">
    <name type="scientific">Puccinia graminis f. sp. tritici</name>
    <dbReference type="NCBI Taxonomy" id="56615"/>
    <lineage>
        <taxon>Eukaryota</taxon>
        <taxon>Fungi</taxon>
        <taxon>Dikarya</taxon>
        <taxon>Basidiomycota</taxon>
        <taxon>Pucciniomycotina</taxon>
        <taxon>Pucciniomycetes</taxon>
        <taxon>Pucciniales</taxon>
        <taxon>Pucciniaceae</taxon>
        <taxon>Puccinia</taxon>
    </lineage>
</organism>
<evidence type="ECO:0000313" key="2">
    <source>
        <dbReference type="Proteomes" id="UP000324748"/>
    </source>
</evidence>
<evidence type="ECO:0000313" key="1">
    <source>
        <dbReference type="EMBL" id="KAA1111118.1"/>
    </source>
</evidence>
<sequence length="130" mass="15129">MGDLISPMVSMGIPLDQVADSWWWRMEDQRQPTQLGMVAQSTLKALRKDRDYSRRTIAELPRLNLRVRCSAWRDRQLPDSDYSRHTIAELPRLNLRVRCSAWRYRQLPDSDSSSGRTIAALLRTVLRDCG</sequence>